<name>A0ACB6QTE1_9PLEO</name>
<dbReference type="Proteomes" id="UP000799755">
    <property type="component" value="Unassembled WGS sequence"/>
</dbReference>
<evidence type="ECO:0000313" key="1">
    <source>
        <dbReference type="EMBL" id="KAF2470248.1"/>
    </source>
</evidence>
<sequence length="467" mass="52935">MLQLSARSITTLILTIFTYYLVKWTYNAFFHKLSKIPGPLSWRASRLPFIKSFLQGTIIHDIERLHERYGPILQIAPDELTFAHPDAWNDILQARPSHQQFPKDPQWWQHAGPPSLISTLDPQNHARMRKTLAPGFTERALREQEPILLQYVNLLIEGLRGKIIANKKEGAGGTVINDSEFHPWIAMLFNSVKGASFVSAAKCIPPRLKKMQNNHFKFIANKVGRRMNWEAERSDIIGHALKETKEGKGMSRDEIDSTFAIMATAGSETTATVLGGTINYLANNPDKCKLLAQEIRSSFKSKIKITMVKVRDLKYLNAVINEALRLCPPVPWILPRLVPSAGDIVCGTWLPGGTRVSIQAYSLHRNPSCFHAASSFIPERWLAENSENMDSPFFNDRRDAVQTFSVGPQACMGKGLAWAEMQLILAKFFWNFDMSAVEGEKLRWEDLRTFLLVEKRPIRVVLKVRAS</sequence>
<organism evidence="1 2">
    <name type="scientific">Lindgomyces ingoldianus</name>
    <dbReference type="NCBI Taxonomy" id="673940"/>
    <lineage>
        <taxon>Eukaryota</taxon>
        <taxon>Fungi</taxon>
        <taxon>Dikarya</taxon>
        <taxon>Ascomycota</taxon>
        <taxon>Pezizomycotina</taxon>
        <taxon>Dothideomycetes</taxon>
        <taxon>Pleosporomycetidae</taxon>
        <taxon>Pleosporales</taxon>
        <taxon>Lindgomycetaceae</taxon>
        <taxon>Lindgomyces</taxon>
    </lineage>
</organism>
<keyword evidence="2" id="KW-1185">Reference proteome</keyword>
<proteinExistence type="predicted"/>
<accession>A0ACB6QTE1</accession>
<gene>
    <name evidence="1" type="ORF">BDR25DRAFT_370298</name>
</gene>
<evidence type="ECO:0000313" key="2">
    <source>
        <dbReference type="Proteomes" id="UP000799755"/>
    </source>
</evidence>
<protein>
    <submittedName>
        <fullName evidence="1">Cytochrome P450</fullName>
    </submittedName>
</protein>
<dbReference type="EMBL" id="MU003509">
    <property type="protein sequence ID" value="KAF2470248.1"/>
    <property type="molecule type" value="Genomic_DNA"/>
</dbReference>
<reference evidence="1" key="1">
    <citation type="journal article" date="2020" name="Stud. Mycol.">
        <title>101 Dothideomycetes genomes: a test case for predicting lifestyles and emergence of pathogens.</title>
        <authorList>
            <person name="Haridas S."/>
            <person name="Albert R."/>
            <person name="Binder M."/>
            <person name="Bloem J."/>
            <person name="Labutti K."/>
            <person name="Salamov A."/>
            <person name="Andreopoulos B."/>
            <person name="Baker S."/>
            <person name="Barry K."/>
            <person name="Bills G."/>
            <person name="Bluhm B."/>
            <person name="Cannon C."/>
            <person name="Castanera R."/>
            <person name="Culley D."/>
            <person name="Daum C."/>
            <person name="Ezra D."/>
            <person name="Gonzalez J."/>
            <person name="Henrissat B."/>
            <person name="Kuo A."/>
            <person name="Liang C."/>
            <person name="Lipzen A."/>
            <person name="Lutzoni F."/>
            <person name="Magnuson J."/>
            <person name="Mondo S."/>
            <person name="Nolan M."/>
            <person name="Ohm R."/>
            <person name="Pangilinan J."/>
            <person name="Park H.-J."/>
            <person name="Ramirez L."/>
            <person name="Alfaro M."/>
            <person name="Sun H."/>
            <person name="Tritt A."/>
            <person name="Yoshinaga Y."/>
            <person name="Zwiers L.-H."/>
            <person name="Turgeon B."/>
            <person name="Goodwin S."/>
            <person name="Spatafora J."/>
            <person name="Crous P."/>
            <person name="Grigoriev I."/>
        </authorList>
    </citation>
    <scope>NUCLEOTIDE SEQUENCE</scope>
    <source>
        <strain evidence="1">ATCC 200398</strain>
    </source>
</reference>
<comment type="caution">
    <text evidence="1">The sequence shown here is derived from an EMBL/GenBank/DDBJ whole genome shotgun (WGS) entry which is preliminary data.</text>
</comment>